<sequence>MTRVPAPVVVFAYNRPVHLQRTLDALAACRLADQTEVFAFADGPRNAAAATAIRQVREVLAQEATRGRFAGFHIDASEANRGLANSIIRGVGSVIERHGRAIVLEDDLLVTADFLVFMNDCLDYYAEDASVGAVTGFCPLESMPAGFRGDVFMAMRNASHSWGTWRRVWDGVDWSAAGKQRLDRKWAVRREFNREGNDRYDRLRRQMAGKIDSWSIRFGLSLFLRGLGTVYPAVNRVGNTGYDGSGVHCGSGTPMNERIAESDYTLRKVALDPAIQQAFHRTYSGPLRGRLLRDALARWPRLAGWLGR</sequence>
<proteinExistence type="predicted"/>
<evidence type="ECO:0008006" key="3">
    <source>
        <dbReference type="Google" id="ProtNLM"/>
    </source>
</evidence>
<keyword evidence="2" id="KW-1185">Reference proteome</keyword>
<dbReference type="RefSeq" id="WP_139714748.1">
    <property type="nucleotide sequence ID" value="NZ_CP040871.1"/>
</dbReference>
<dbReference type="Gene3D" id="3.90.550.10">
    <property type="entry name" value="Spore Coat Polysaccharide Biosynthesis Protein SpsA, Chain A"/>
    <property type="match status" value="1"/>
</dbReference>
<dbReference type="EMBL" id="CP040871">
    <property type="protein sequence ID" value="QDA55859.1"/>
    <property type="molecule type" value="Genomic_DNA"/>
</dbReference>
<dbReference type="Proteomes" id="UP000308149">
    <property type="component" value="Chromosome"/>
</dbReference>
<organism evidence="1 2">
    <name type="scientific">Thermomonas aquatica</name>
    <dbReference type="NCBI Taxonomy" id="2202149"/>
    <lineage>
        <taxon>Bacteria</taxon>
        <taxon>Pseudomonadati</taxon>
        <taxon>Pseudomonadota</taxon>
        <taxon>Gammaproteobacteria</taxon>
        <taxon>Lysobacterales</taxon>
        <taxon>Lysobacteraceae</taxon>
        <taxon>Thermomonas</taxon>
    </lineage>
</organism>
<protein>
    <recommendedName>
        <fullName evidence="3">Glycosyltransferase</fullName>
    </recommendedName>
</protein>
<name>A0A5B7ZML3_9GAMM</name>
<dbReference type="SUPFAM" id="SSF53448">
    <property type="entry name" value="Nucleotide-diphospho-sugar transferases"/>
    <property type="match status" value="1"/>
</dbReference>
<dbReference type="InterPro" id="IPR029044">
    <property type="entry name" value="Nucleotide-diphossugar_trans"/>
</dbReference>
<evidence type="ECO:0000313" key="1">
    <source>
        <dbReference type="EMBL" id="QDA55859.1"/>
    </source>
</evidence>
<evidence type="ECO:0000313" key="2">
    <source>
        <dbReference type="Proteomes" id="UP000308149"/>
    </source>
</evidence>
<reference evidence="1 2" key="1">
    <citation type="submission" date="2019-06" db="EMBL/GenBank/DDBJ databases">
        <title>Thermomonas aquatica sp. nov., isolated from an industrial wastewater treatment plant.</title>
        <authorList>
            <person name="Jeon J.H."/>
            <person name="Park D.-S."/>
        </authorList>
    </citation>
    <scope>NUCLEOTIDE SEQUENCE [LARGE SCALE GENOMIC DNA]</scope>
    <source>
        <strain evidence="1 2">SY21</strain>
    </source>
</reference>
<dbReference type="KEGG" id="thes:FHQ07_00250"/>
<gene>
    <name evidence="1" type="ORF">FHQ07_00250</name>
</gene>
<accession>A0A5B7ZML3</accession>
<dbReference type="OrthoDB" id="9760689at2"/>
<dbReference type="AlphaFoldDB" id="A0A5B7ZML3"/>